<dbReference type="FunFam" id="3.20.20.10:FF:000018">
    <property type="entry name" value="Pyridoxal phosphate homeostasis protein"/>
    <property type="match status" value="1"/>
</dbReference>
<dbReference type="PANTHER" id="PTHR10146">
    <property type="entry name" value="PROLINE SYNTHETASE CO-TRANSCRIBED BACTERIAL HOMOLOG PROTEIN"/>
    <property type="match status" value="1"/>
</dbReference>
<dbReference type="RefSeq" id="WP_016390292.1">
    <property type="nucleotide sequence ID" value="NZ_KE646807.1"/>
</dbReference>
<organism evidence="6 7">
    <name type="scientific">Cycloclasticus pugetii</name>
    <dbReference type="NCBI Taxonomy" id="34068"/>
    <lineage>
        <taxon>Bacteria</taxon>
        <taxon>Pseudomonadati</taxon>
        <taxon>Pseudomonadota</taxon>
        <taxon>Gammaproteobacteria</taxon>
        <taxon>Thiotrichales</taxon>
        <taxon>Piscirickettsiaceae</taxon>
        <taxon>Cycloclasticus</taxon>
    </lineage>
</organism>
<evidence type="ECO:0000313" key="7">
    <source>
        <dbReference type="Proteomes" id="UP000015462"/>
    </source>
</evidence>
<evidence type="ECO:0000256" key="2">
    <source>
        <dbReference type="HAMAP-Rule" id="MF_02087"/>
    </source>
</evidence>
<dbReference type="CDD" id="cd06824">
    <property type="entry name" value="PLPDE_III_Yggs_like"/>
    <property type="match status" value="1"/>
</dbReference>
<evidence type="ECO:0000259" key="5">
    <source>
        <dbReference type="Pfam" id="PF01168"/>
    </source>
</evidence>
<dbReference type="AlphaFoldDB" id="A0AB33Z1R0"/>
<dbReference type="InterPro" id="IPR029066">
    <property type="entry name" value="PLP-binding_barrel"/>
</dbReference>
<dbReference type="InterPro" id="IPR001608">
    <property type="entry name" value="Ala_racemase_N"/>
</dbReference>
<dbReference type="GO" id="GO:0030170">
    <property type="term" value="F:pyridoxal phosphate binding"/>
    <property type="evidence" value="ECO:0007669"/>
    <property type="project" value="UniProtKB-UniRule"/>
</dbReference>
<gene>
    <name evidence="6" type="ORF">L196_05850</name>
</gene>
<evidence type="ECO:0000256" key="3">
    <source>
        <dbReference type="PIRSR" id="PIRSR004848-1"/>
    </source>
</evidence>
<feature type="domain" description="Alanine racemase N-terminal" evidence="5">
    <location>
        <begin position="20"/>
        <end position="223"/>
    </location>
</feature>
<feature type="modified residue" description="N6-(pyridoxal phosphate)lysine" evidence="2 3">
    <location>
        <position position="33"/>
    </location>
</feature>
<name>A0AB33Z1R0_9GAMM</name>
<comment type="similarity">
    <text evidence="2 4">Belongs to the pyridoxal phosphate-binding protein YggS/PROSC family.</text>
</comment>
<evidence type="ECO:0000256" key="1">
    <source>
        <dbReference type="ARBA" id="ARBA00022898"/>
    </source>
</evidence>
<comment type="function">
    <text evidence="2">Pyridoxal 5'-phosphate (PLP)-binding protein, which is involved in PLP homeostasis.</text>
</comment>
<evidence type="ECO:0000313" key="6">
    <source>
        <dbReference type="EMBL" id="EPD13141.1"/>
    </source>
</evidence>
<sequence length="229" mass="25800">MLPLLQRYYTQQALIADLEQTHCSSVKLLAVSKTRPACDVAVLYSAGQRDFGENYLQDALKKQQVLAHLDISWHFIGPIQSNKTRDIARYFSWVHSVDRLKIATRLNQQRPAYLPPLNICLQVNVDEEETKSGFYLDELLGVIEPILSLENIRLRGLMAIPKVDKPIAEQHASFRKMAQVKKEIEQTFDISLDTLSMGMSGDLQVAVAEGATMVRVGTAIFGERLKNTV</sequence>
<protein>
    <recommendedName>
        <fullName evidence="2">Pyridoxal phosphate homeostasis protein</fullName>
        <shortName evidence="2">PLP homeostasis protein</shortName>
    </recommendedName>
</protein>
<comment type="cofactor">
    <cofactor evidence="3">
        <name>pyridoxal 5'-phosphate</name>
        <dbReference type="ChEBI" id="CHEBI:597326"/>
    </cofactor>
</comment>
<dbReference type="Proteomes" id="UP000015462">
    <property type="component" value="Unassembled WGS sequence"/>
</dbReference>
<dbReference type="SUPFAM" id="SSF51419">
    <property type="entry name" value="PLP-binding barrel"/>
    <property type="match status" value="1"/>
</dbReference>
<proteinExistence type="inferred from homology"/>
<evidence type="ECO:0000256" key="4">
    <source>
        <dbReference type="RuleBase" id="RU004514"/>
    </source>
</evidence>
<dbReference type="PIRSF" id="PIRSF004848">
    <property type="entry name" value="YBL036c_PLPDEIII"/>
    <property type="match status" value="1"/>
</dbReference>
<dbReference type="PROSITE" id="PS01211">
    <property type="entry name" value="UPF0001"/>
    <property type="match status" value="1"/>
</dbReference>
<dbReference type="Gene3D" id="3.20.20.10">
    <property type="entry name" value="Alanine racemase"/>
    <property type="match status" value="1"/>
</dbReference>
<dbReference type="NCBIfam" id="TIGR00044">
    <property type="entry name" value="YggS family pyridoxal phosphate-dependent enzyme"/>
    <property type="match status" value="1"/>
</dbReference>
<dbReference type="InterPro" id="IPR011078">
    <property type="entry name" value="PyrdxlP_homeostasis"/>
</dbReference>
<dbReference type="Pfam" id="PF01168">
    <property type="entry name" value="Ala_racemase_N"/>
    <property type="match status" value="1"/>
</dbReference>
<dbReference type="HAMAP" id="MF_02087">
    <property type="entry name" value="PLP_homeostasis"/>
    <property type="match status" value="1"/>
</dbReference>
<reference evidence="6 7" key="1">
    <citation type="journal article" date="2013" name="Genome Announc.">
        <title>Genome Sequence of the Pyrene- and Fluoranthene-Degrading Bacterium Cycloclasticus sp. Strain PY97M.</title>
        <authorList>
            <person name="Cui Z."/>
            <person name="Xu G."/>
            <person name="Li Q."/>
            <person name="Gao W."/>
            <person name="Zheng L."/>
        </authorList>
    </citation>
    <scope>NUCLEOTIDE SEQUENCE [LARGE SCALE GENOMIC DNA]</scope>
    <source>
        <strain evidence="6 7">PY97M</strain>
    </source>
</reference>
<comment type="caution">
    <text evidence="6">The sequence shown here is derived from an EMBL/GenBank/DDBJ whole genome shotgun (WGS) entry which is preliminary data.</text>
</comment>
<keyword evidence="7" id="KW-1185">Reference proteome</keyword>
<dbReference type="PANTHER" id="PTHR10146:SF14">
    <property type="entry name" value="PYRIDOXAL PHOSPHATE HOMEOSTASIS PROTEIN"/>
    <property type="match status" value="1"/>
</dbReference>
<keyword evidence="1 2" id="KW-0663">Pyridoxal phosphate</keyword>
<dbReference type="EMBL" id="ASHL01000004">
    <property type="protein sequence ID" value="EPD13141.1"/>
    <property type="molecule type" value="Genomic_DNA"/>
</dbReference>
<accession>A0AB33Z1R0</accession>